<evidence type="ECO:0000313" key="2">
    <source>
        <dbReference type="Proteomes" id="UP001611383"/>
    </source>
</evidence>
<sequence length="137" mass="15622">MGKKLNNGKRLSAWKYAGWKVSYKDDRKRSAEWCHLRAASLGGATVPRNLVAASYSANTFMAVIESRIRGNSNVQVEVEAHCSRQHVAERIVYKVRSKKDRRTNIQFNIDAKCKYFTATDGRIVGNHLDYWLSGIEE</sequence>
<dbReference type="Proteomes" id="UP001611383">
    <property type="component" value="Chromosome"/>
</dbReference>
<accession>A0ABY9WQR2</accession>
<organism evidence="1 2">
    <name type="scientific">Archangium minus</name>
    <dbReference type="NCBI Taxonomy" id="83450"/>
    <lineage>
        <taxon>Bacteria</taxon>
        <taxon>Pseudomonadati</taxon>
        <taxon>Myxococcota</taxon>
        <taxon>Myxococcia</taxon>
        <taxon>Myxococcales</taxon>
        <taxon>Cystobacterineae</taxon>
        <taxon>Archangiaceae</taxon>
        <taxon>Archangium</taxon>
    </lineage>
</organism>
<dbReference type="EMBL" id="CP043494">
    <property type="protein sequence ID" value="WNG46149.1"/>
    <property type="molecule type" value="Genomic_DNA"/>
</dbReference>
<proteinExistence type="predicted"/>
<gene>
    <name evidence="1" type="ORF">F0U60_20045</name>
</gene>
<name>A0ABY9WQR2_9BACT</name>
<protein>
    <submittedName>
        <fullName evidence="1">Uncharacterized protein</fullName>
    </submittedName>
</protein>
<keyword evidence="2" id="KW-1185">Reference proteome</keyword>
<reference evidence="1 2" key="1">
    <citation type="submission" date="2019-08" db="EMBL/GenBank/DDBJ databases">
        <title>Archangium and Cystobacter genomes.</title>
        <authorList>
            <person name="Chen I.-C.K."/>
            <person name="Wielgoss S."/>
        </authorList>
    </citation>
    <scope>NUCLEOTIDE SEQUENCE [LARGE SCALE GENOMIC DNA]</scope>
    <source>
        <strain evidence="1 2">Cbm 6</strain>
    </source>
</reference>
<evidence type="ECO:0000313" key="1">
    <source>
        <dbReference type="EMBL" id="WNG46149.1"/>
    </source>
</evidence>